<evidence type="ECO:0000256" key="6">
    <source>
        <dbReference type="ARBA" id="ARBA00022490"/>
    </source>
</evidence>
<dbReference type="EMBL" id="CAJOBC010005822">
    <property type="protein sequence ID" value="CAF3877072.1"/>
    <property type="molecule type" value="Genomic_DNA"/>
</dbReference>
<dbReference type="InterPro" id="IPR000836">
    <property type="entry name" value="PRTase_dom"/>
</dbReference>
<comment type="caution">
    <text evidence="15">The sequence shown here is derived from an EMBL/GenBank/DDBJ whole genome shotgun (WGS) entry which is preliminary data.</text>
</comment>
<reference evidence="15" key="1">
    <citation type="submission" date="2021-02" db="EMBL/GenBank/DDBJ databases">
        <authorList>
            <person name="Nowell W R."/>
        </authorList>
    </citation>
    <scope>NUCLEOTIDE SEQUENCE</scope>
</reference>
<evidence type="ECO:0000256" key="11">
    <source>
        <dbReference type="ARBA" id="ARBA00022741"/>
    </source>
</evidence>
<keyword evidence="11 13" id="KW-0547">Nucleotide-binding</keyword>
<gene>
    <name evidence="15" type="ORF">GPM918_LOCUS19317</name>
    <name evidence="16" type="ORF">SRO942_LOCUS19314</name>
</gene>
<dbReference type="InterPro" id="IPR005904">
    <property type="entry name" value="Hxn_phspho_trans"/>
</dbReference>
<evidence type="ECO:0000313" key="17">
    <source>
        <dbReference type="Proteomes" id="UP000663829"/>
    </source>
</evidence>
<evidence type="ECO:0000259" key="14">
    <source>
        <dbReference type="Pfam" id="PF00156"/>
    </source>
</evidence>
<name>A0A814Q0P3_9BILA</name>
<dbReference type="GO" id="GO:0005829">
    <property type="term" value="C:cytosol"/>
    <property type="evidence" value="ECO:0007669"/>
    <property type="project" value="TreeGrafter"/>
</dbReference>
<dbReference type="Pfam" id="PF00156">
    <property type="entry name" value="Pribosyltran"/>
    <property type="match status" value="1"/>
</dbReference>
<dbReference type="CDD" id="cd06223">
    <property type="entry name" value="PRTases_typeI"/>
    <property type="match status" value="1"/>
</dbReference>
<dbReference type="GO" id="GO:0046100">
    <property type="term" value="P:hypoxanthine metabolic process"/>
    <property type="evidence" value="ECO:0007669"/>
    <property type="project" value="TreeGrafter"/>
</dbReference>
<dbReference type="Proteomes" id="UP000681722">
    <property type="component" value="Unassembled WGS sequence"/>
</dbReference>
<evidence type="ECO:0000256" key="10">
    <source>
        <dbReference type="ARBA" id="ARBA00022726"/>
    </source>
</evidence>
<dbReference type="InterPro" id="IPR050408">
    <property type="entry name" value="HGPRT"/>
</dbReference>
<evidence type="ECO:0000256" key="12">
    <source>
        <dbReference type="ARBA" id="ARBA00022842"/>
    </source>
</evidence>
<dbReference type="OrthoDB" id="9449045at2759"/>
<dbReference type="GO" id="GO:0000287">
    <property type="term" value="F:magnesium ion binding"/>
    <property type="evidence" value="ECO:0007669"/>
    <property type="project" value="TreeGrafter"/>
</dbReference>
<dbReference type="GO" id="GO:0006166">
    <property type="term" value="P:purine ribonucleoside salvage"/>
    <property type="evidence" value="ECO:0007669"/>
    <property type="project" value="UniProtKB-KW"/>
</dbReference>
<protein>
    <recommendedName>
        <fullName evidence="5 13">Hypoxanthine phosphoribosyltransferase</fullName>
        <ecNumber evidence="5 13">2.4.2.8</ecNumber>
    </recommendedName>
</protein>
<evidence type="ECO:0000256" key="9">
    <source>
        <dbReference type="ARBA" id="ARBA00022723"/>
    </source>
</evidence>
<organism evidence="15 17">
    <name type="scientific">Didymodactylos carnosus</name>
    <dbReference type="NCBI Taxonomy" id="1234261"/>
    <lineage>
        <taxon>Eukaryota</taxon>
        <taxon>Metazoa</taxon>
        <taxon>Spiralia</taxon>
        <taxon>Gnathifera</taxon>
        <taxon>Rotifera</taxon>
        <taxon>Eurotatoria</taxon>
        <taxon>Bdelloidea</taxon>
        <taxon>Philodinida</taxon>
        <taxon>Philodinidae</taxon>
        <taxon>Didymodactylos</taxon>
    </lineage>
</organism>
<dbReference type="NCBIfam" id="TIGR01203">
    <property type="entry name" value="HGPRTase"/>
    <property type="match status" value="1"/>
</dbReference>
<comment type="catalytic activity">
    <reaction evidence="13">
        <text>IMP + diphosphate = hypoxanthine + 5-phospho-alpha-D-ribose 1-diphosphate</text>
        <dbReference type="Rhea" id="RHEA:17973"/>
        <dbReference type="ChEBI" id="CHEBI:17368"/>
        <dbReference type="ChEBI" id="CHEBI:33019"/>
        <dbReference type="ChEBI" id="CHEBI:58017"/>
        <dbReference type="ChEBI" id="CHEBI:58053"/>
        <dbReference type="EC" id="2.4.2.8"/>
    </reaction>
</comment>
<dbReference type="AlphaFoldDB" id="A0A814Q0P3"/>
<evidence type="ECO:0000256" key="4">
    <source>
        <dbReference type="ARBA" id="ARBA00008391"/>
    </source>
</evidence>
<evidence type="ECO:0000256" key="1">
    <source>
        <dbReference type="ARBA" id="ARBA00001946"/>
    </source>
</evidence>
<dbReference type="EMBL" id="CAJNOQ010005822">
    <property type="protein sequence ID" value="CAF1112856.1"/>
    <property type="molecule type" value="Genomic_DNA"/>
</dbReference>
<keyword evidence="6 13" id="KW-0963">Cytoplasm</keyword>
<dbReference type="PANTHER" id="PTHR43340">
    <property type="entry name" value="HYPOXANTHINE-GUANINE PHOSPHORIBOSYLTRANSFERASE"/>
    <property type="match status" value="1"/>
</dbReference>
<keyword evidence="9 13" id="KW-0479">Metal-binding</keyword>
<evidence type="ECO:0000256" key="5">
    <source>
        <dbReference type="ARBA" id="ARBA00011895"/>
    </source>
</evidence>
<accession>A0A814Q0P3</accession>
<dbReference type="SUPFAM" id="SSF53271">
    <property type="entry name" value="PRTase-like"/>
    <property type="match status" value="1"/>
</dbReference>
<dbReference type="EC" id="2.4.2.8" evidence="5 13"/>
<evidence type="ECO:0000256" key="8">
    <source>
        <dbReference type="ARBA" id="ARBA00022679"/>
    </source>
</evidence>
<comment type="subcellular location">
    <subcellularLocation>
        <location evidence="2 13">Cytoplasm</location>
    </subcellularLocation>
</comment>
<keyword evidence="17" id="KW-1185">Reference proteome</keyword>
<feature type="domain" description="Phosphoribosyltransferase" evidence="14">
    <location>
        <begin position="8"/>
        <end position="160"/>
    </location>
</feature>
<proteinExistence type="inferred from homology"/>
<evidence type="ECO:0000313" key="15">
    <source>
        <dbReference type="EMBL" id="CAF1112856.1"/>
    </source>
</evidence>
<evidence type="ECO:0000256" key="2">
    <source>
        <dbReference type="ARBA" id="ARBA00004496"/>
    </source>
</evidence>
<dbReference type="InterPro" id="IPR029057">
    <property type="entry name" value="PRTase-like"/>
</dbReference>
<dbReference type="PANTHER" id="PTHR43340:SF1">
    <property type="entry name" value="HYPOXANTHINE PHOSPHORIBOSYLTRANSFERASE"/>
    <property type="match status" value="1"/>
</dbReference>
<evidence type="ECO:0000313" key="16">
    <source>
        <dbReference type="EMBL" id="CAF3877072.1"/>
    </source>
</evidence>
<comment type="similarity">
    <text evidence="4 13">Belongs to the purine/pyrimidine phosphoribosyltransferase family.</text>
</comment>
<evidence type="ECO:0000256" key="3">
    <source>
        <dbReference type="ARBA" id="ARBA00004669"/>
    </source>
</evidence>
<evidence type="ECO:0000256" key="7">
    <source>
        <dbReference type="ARBA" id="ARBA00022676"/>
    </source>
</evidence>
<dbReference type="GO" id="GO:0032263">
    <property type="term" value="P:GMP salvage"/>
    <property type="evidence" value="ECO:0007669"/>
    <property type="project" value="TreeGrafter"/>
</dbReference>
<evidence type="ECO:0000256" key="13">
    <source>
        <dbReference type="RuleBase" id="RU364099"/>
    </source>
</evidence>
<dbReference type="Gene3D" id="3.40.50.2020">
    <property type="match status" value="1"/>
</dbReference>
<dbReference type="UniPathway" id="UPA00591">
    <property type="reaction ID" value="UER00648"/>
</dbReference>
<dbReference type="GO" id="GO:0004422">
    <property type="term" value="F:hypoxanthine phosphoribosyltransferase activity"/>
    <property type="evidence" value="ECO:0007669"/>
    <property type="project" value="InterPro"/>
</dbReference>
<keyword evidence="10 13" id="KW-0660">Purine salvage</keyword>
<dbReference type="GO" id="GO:0000166">
    <property type="term" value="F:nucleotide binding"/>
    <property type="evidence" value="ECO:0007669"/>
    <property type="project" value="UniProtKB-KW"/>
</dbReference>
<keyword evidence="8 13" id="KW-0808">Transferase</keyword>
<dbReference type="GO" id="GO:0006178">
    <property type="term" value="P:guanine salvage"/>
    <property type="evidence" value="ECO:0007669"/>
    <property type="project" value="TreeGrafter"/>
</dbReference>
<keyword evidence="12 13" id="KW-0460">Magnesium</keyword>
<sequence>MKLCLKDQLFSETEIRLKVQELALRIEHDANNRPIVFIVVLNGAFIFASDLIRYIQNDNIQLDTICTSLYKNDMIASGHVKLRKDIDLNLQEHYVVLIEDIIDTGRTLKYLSEYIMNKYKPYCLKICTLLDKPSRRVVDLKADYVGFTIDDLFVVGYGIDCCEKYRQLPYISYVEQIIEDN</sequence>
<comment type="cofactor">
    <cofactor evidence="1 13">
        <name>Mg(2+)</name>
        <dbReference type="ChEBI" id="CHEBI:18420"/>
    </cofactor>
</comment>
<dbReference type="GO" id="GO:0032264">
    <property type="term" value="P:IMP salvage"/>
    <property type="evidence" value="ECO:0007669"/>
    <property type="project" value="UniProtKB-UniPathway"/>
</dbReference>
<dbReference type="Proteomes" id="UP000663829">
    <property type="component" value="Unassembled WGS sequence"/>
</dbReference>
<comment type="pathway">
    <text evidence="3 13">Purine metabolism; IMP biosynthesis via salvage pathway; IMP from hypoxanthine: step 1/1.</text>
</comment>
<keyword evidence="7 13" id="KW-0328">Glycosyltransferase</keyword>